<dbReference type="InterPro" id="IPR054206">
    <property type="entry name" value="DUF6912"/>
</dbReference>
<accession>A0ABQ6IM33</accession>
<name>A0ABQ6IM33_9MICO</name>
<proteinExistence type="predicted"/>
<comment type="caution">
    <text evidence="1">The sequence shown here is derived from an EMBL/GenBank/DDBJ whole genome shotgun (WGS) entry which is preliminary data.</text>
</comment>
<reference evidence="2" key="1">
    <citation type="journal article" date="2019" name="Int. J. Syst. Evol. Microbiol.">
        <title>The Global Catalogue of Microorganisms (GCM) 10K type strain sequencing project: providing services to taxonomists for standard genome sequencing and annotation.</title>
        <authorList>
            <consortium name="The Broad Institute Genomics Platform"/>
            <consortium name="The Broad Institute Genome Sequencing Center for Infectious Disease"/>
            <person name="Wu L."/>
            <person name="Ma J."/>
        </authorList>
    </citation>
    <scope>NUCLEOTIDE SEQUENCE [LARGE SCALE GENOMIC DNA]</scope>
    <source>
        <strain evidence="2">NBRC 113072</strain>
    </source>
</reference>
<protein>
    <submittedName>
        <fullName evidence="1">Uncharacterized protein</fullName>
    </submittedName>
</protein>
<dbReference type="Pfam" id="PF21853">
    <property type="entry name" value="DUF6912"/>
    <property type="match status" value="1"/>
</dbReference>
<evidence type="ECO:0000313" key="1">
    <source>
        <dbReference type="EMBL" id="GMA38994.1"/>
    </source>
</evidence>
<dbReference type="RefSeq" id="WP_284303000.1">
    <property type="nucleotide sequence ID" value="NZ_BSUO01000001.1"/>
</dbReference>
<dbReference type="Proteomes" id="UP001157126">
    <property type="component" value="Unassembled WGS sequence"/>
</dbReference>
<sequence>MSVRVYLAAGTDGVRALRDSGELRAPAFFVTPAMRAEDPRADEEDLEYEAALLAEEAAREADAGVVVVAADVPASSVADVETPPVVLGPVPRSAVVSLHVAEHGGGVEDELLWYDVAELDDVAAYLRI</sequence>
<keyword evidence="2" id="KW-1185">Reference proteome</keyword>
<organism evidence="1 2">
    <name type="scientific">Mobilicoccus caccae</name>
    <dbReference type="NCBI Taxonomy" id="1859295"/>
    <lineage>
        <taxon>Bacteria</taxon>
        <taxon>Bacillati</taxon>
        <taxon>Actinomycetota</taxon>
        <taxon>Actinomycetes</taxon>
        <taxon>Micrococcales</taxon>
        <taxon>Dermatophilaceae</taxon>
        <taxon>Mobilicoccus</taxon>
    </lineage>
</organism>
<gene>
    <name evidence="1" type="ORF">GCM10025883_10390</name>
</gene>
<dbReference type="EMBL" id="BSUO01000001">
    <property type="protein sequence ID" value="GMA38994.1"/>
    <property type="molecule type" value="Genomic_DNA"/>
</dbReference>
<evidence type="ECO:0000313" key="2">
    <source>
        <dbReference type="Proteomes" id="UP001157126"/>
    </source>
</evidence>